<organism evidence="8 9">
    <name type="scientific">Steinernema carpocapsae</name>
    <name type="common">Entomopathogenic nematode</name>
    <dbReference type="NCBI Taxonomy" id="34508"/>
    <lineage>
        <taxon>Eukaryota</taxon>
        <taxon>Metazoa</taxon>
        <taxon>Ecdysozoa</taxon>
        <taxon>Nematoda</taxon>
        <taxon>Chromadorea</taxon>
        <taxon>Rhabditida</taxon>
        <taxon>Tylenchina</taxon>
        <taxon>Panagrolaimomorpha</taxon>
        <taxon>Strongyloidoidea</taxon>
        <taxon>Steinernematidae</taxon>
        <taxon>Steinernema</taxon>
    </lineage>
</organism>
<evidence type="ECO:0000256" key="3">
    <source>
        <dbReference type="ARBA" id="ARBA00022946"/>
    </source>
</evidence>
<dbReference type="InterPro" id="IPR035977">
    <property type="entry name" value="Ribosomal_bL36_sp"/>
</dbReference>
<comment type="subcellular location">
    <subcellularLocation>
        <location evidence="1">Mitochondrion</location>
    </subcellularLocation>
</comment>
<dbReference type="NCBIfam" id="TIGR01022">
    <property type="entry name" value="rpmJ_bact"/>
    <property type="match status" value="1"/>
</dbReference>
<evidence type="ECO:0000256" key="4">
    <source>
        <dbReference type="ARBA" id="ARBA00022980"/>
    </source>
</evidence>
<dbReference type="Proteomes" id="UP000298663">
    <property type="component" value="Unassembled WGS sequence"/>
</dbReference>
<evidence type="ECO:0000256" key="5">
    <source>
        <dbReference type="ARBA" id="ARBA00023128"/>
    </source>
</evidence>
<reference evidence="8 9" key="1">
    <citation type="journal article" date="2015" name="Genome Biol.">
        <title>Comparative genomics of Steinernema reveals deeply conserved gene regulatory networks.</title>
        <authorList>
            <person name="Dillman A.R."/>
            <person name="Macchietto M."/>
            <person name="Porter C.F."/>
            <person name="Rogers A."/>
            <person name="Williams B."/>
            <person name="Antoshechkin I."/>
            <person name="Lee M.M."/>
            <person name="Goodwin Z."/>
            <person name="Lu X."/>
            <person name="Lewis E.E."/>
            <person name="Goodrich-Blair H."/>
            <person name="Stock S.P."/>
            <person name="Adams B.J."/>
            <person name="Sternberg P.W."/>
            <person name="Mortazavi A."/>
        </authorList>
    </citation>
    <scope>NUCLEOTIDE SEQUENCE [LARGE SCALE GENOMIC DNA]</scope>
    <source>
        <strain evidence="8 9">ALL</strain>
    </source>
</reference>
<dbReference type="GO" id="GO:0005762">
    <property type="term" value="C:mitochondrial large ribosomal subunit"/>
    <property type="evidence" value="ECO:0007669"/>
    <property type="project" value="TreeGrafter"/>
</dbReference>
<dbReference type="InterPro" id="IPR052143">
    <property type="entry name" value="Mitoribosomal_bL36m"/>
</dbReference>
<dbReference type="STRING" id="34508.A0A4U5PGX4"/>
<evidence type="ECO:0000256" key="2">
    <source>
        <dbReference type="ARBA" id="ARBA00007645"/>
    </source>
</evidence>
<proteinExistence type="inferred from homology"/>
<name>A0A4U5PGX4_STECR</name>
<evidence type="ECO:0000256" key="7">
    <source>
        <dbReference type="RuleBase" id="RU000570"/>
    </source>
</evidence>
<accession>A0A4U5PGX4</accession>
<keyword evidence="3" id="KW-0809">Transit peptide</keyword>
<keyword evidence="5" id="KW-0496">Mitochondrion</keyword>
<protein>
    <recommendedName>
        <fullName evidence="7">Ribosomal protein</fullName>
    </recommendedName>
</protein>
<dbReference type="OrthoDB" id="10265903at2759"/>
<dbReference type="EMBL" id="AZBU02000002">
    <property type="protein sequence ID" value="TKR95867.1"/>
    <property type="molecule type" value="Genomic_DNA"/>
</dbReference>
<dbReference type="GO" id="GO:0006412">
    <property type="term" value="P:translation"/>
    <property type="evidence" value="ECO:0007669"/>
    <property type="project" value="InterPro"/>
</dbReference>
<evidence type="ECO:0000313" key="9">
    <source>
        <dbReference type="Proteomes" id="UP000298663"/>
    </source>
</evidence>
<gene>
    <name evidence="8" type="ORF">L596_009979</name>
</gene>
<keyword evidence="6 7" id="KW-0687">Ribonucleoprotein</keyword>
<evidence type="ECO:0000256" key="1">
    <source>
        <dbReference type="ARBA" id="ARBA00004173"/>
    </source>
</evidence>
<sequence>MSGILNRLVAGGASVVRSSARQLLGVENAKVQQHICGFKVRSMLKLRCRHCFFIRVEGRLHVECPVHPRHKQREMFNVKLLW</sequence>
<comment type="similarity">
    <text evidence="2 7">Belongs to the bacterial ribosomal protein bL36 family.</text>
</comment>
<keyword evidence="9" id="KW-1185">Reference proteome</keyword>
<dbReference type="PANTHER" id="PTHR46909">
    <property type="entry name" value="39S RIBOSOMAL PROTEIN L36, MITOCHONDRIAL"/>
    <property type="match status" value="1"/>
</dbReference>
<dbReference type="Pfam" id="PF00444">
    <property type="entry name" value="Ribosomal_L36"/>
    <property type="match status" value="1"/>
</dbReference>
<reference evidence="8 9" key="2">
    <citation type="journal article" date="2019" name="G3 (Bethesda)">
        <title>Hybrid Assembly of the Genome of the Entomopathogenic Nematode Steinernema carpocapsae Identifies the X-Chromosome.</title>
        <authorList>
            <person name="Serra L."/>
            <person name="Macchietto M."/>
            <person name="Macias-Munoz A."/>
            <person name="McGill C.J."/>
            <person name="Rodriguez I.M."/>
            <person name="Rodriguez B."/>
            <person name="Murad R."/>
            <person name="Mortazavi A."/>
        </authorList>
    </citation>
    <scope>NUCLEOTIDE SEQUENCE [LARGE SCALE GENOMIC DNA]</scope>
    <source>
        <strain evidence="8 9">ALL</strain>
    </source>
</reference>
<dbReference type="PANTHER" id="PTHR46909:SF1">
    <property type="entry name" value="LARGE RIBOSOMAL SUBUNIT PROTEIN BL36M"/>
    <property type="match status" value="1"/>
</dbReference>
<evidence type="ECO:0000256" key="6">
    <source>
        <dbReference type="ARBA" id="ARBA00023274"/>
    </source>
</evidence>
<keyword evidence="4 7" id="KW-0689">Ribosomal protein</keyword>
<evidence type="ECO:0000313" key="8">
    <source>
        <dbReference type="EMBL" id="TKR95867.1"/>
    </source>
</evidence>
<dbReference type="AlphaFoldDB" id="A0A4U5PGX4"/>
<dbReference type="GO" id="GO:0003735">
    <property type="term" value="F:structural constituent of ribosome"/>
    <property type="evidence" value="ECO:0007669"/>
    <property type="project" value="InterPro"/>
</dbReference>
<comment type="caution">
    <text evidence="8">The sequence shown here is derived from an EMBL/GenBank/DDBJ whole genome shotgun (WGS) entry which is preliminary data.</text>
</comment>
<dbReference type="InterPro" id="IPR000473">
    <property type="entry name" value="Ribosomal_bL36"/>
</dbReference>
<dbReference type="SUPFAM" id="SSF57840">
    <property type="entry name" value="Ribosomal protein L36"/>
    <property type="match status" value="1"/>
</dbReference>